<sequence length="71" mass="8473">MKLQKYWYLGFLGLIGLYKLPVLWAAFTGAGHWGDFLNILWLYWFFCFVPERKPEGQEQDKFDTPEVSHDN</sequence>
<protein>
    <submittedName>
        <fullName evidence="2">Uncharacterized protein</fullName>
    </submittedName>
</protein>
<dbReference type="EMBL" id="CP098747">
    <property type="protein sequence ID" value="USG61117.1"/>
    <property type="molecule type" value="Genomic_DNA"/>
</dbReference>
<keyword evidence="1" id="KW-1133">Transmembrane helix</keyword>
<name>A0ABY4W2E4_9PROT</name>
<dbReference type="Proteomes" id="UP001056291">
    <property type="component" value="Chromosome"/>
</dbReference>
<gene>
    <name evidence="2" type="ORF">NBZ79_18330</name>
</gene>
<accession>A0ABY4W2E4</accession>
<keyword evidence="1" id="KW-0812">Transmembrane</keyword>
<evidence type="ECO:0000313" key="2">
    <source>
        <dbReference type="EMBL" id="USG61117.1"/>
    </source>
</evidence>
<evidence type="ECO:0000256" key="1">
    <source>
        <dbReference type="SAM" id="Phobius"/>
    </source>
</evidence>
<dbReference type="RefSeq" id="WP_251934104.1">
    <property type="nucleotide sequence ID" value="NZ_CP098747.1"/>
</dbReference>
<keyword evidence="3" id="KW-1185">Reference proteome</keyword>
<proteinExistence type="predicted"/>
<reference evidence="2" key="1">
    <citation type="submission" date="2022-06" db="EMBL/GenBank/DDBJ databases">
        <title>Sneathiella actinostolidae sp. nov., isolated from a sea anemonein the Western Pacific Ocean.</title>
        <authorList>
            <person name="Wei M.J."/>
        </authorList>
    </citation>
    <scope>NUCLEOTIDE SEQUENCE</scope>
    <source>
        <strain evidence="2">PHK-P5</strain>
    </source>
</reference>
<keyword evidence="1" id="KW-0472">Membrane</keyword>
<feature type="transmembrane region" description="Helical" evidence="1">
    <location>
        <begin position="7"/>
        <end position="27"/>
    </location>
</feature>
<organism evidence="2 3">
    <name type="scientific">Sneathiella marina</name>
    <dbReference type="NCBI Taxonomy" id="2950108"/>
    <lineage>
        <taxon>Bacteria</taxon>
        <taxon>Pseudomonadati</taxon>
        <taxon>Pseudomonadota</taxon>
        <taxon>Alphaproteobacteria</taxon>
        <taxon>Sneathiellales</taxon>
        <taxon>Sneathiellaceae</taxon>
        <taxon>Sneathiella</taxon>
    </lineage>
</organism>
<evidence type="ECO:0000313" key="3">
    <source>
        <dbReference type="Proteomes" id="UP001056291"/>
    </source>
</evidence>